<keyword evidence="7" id="KW-1185">Reference proteome</keyword>
<keyword evidence="4" id="KW-0804">Transcription</keyword>
<dbReference type="SUPFAM" id="SSF46785">
    <property type="entry name" value="Winged helix' DNA-binding domain"/>
    <property type="match status" value="1"/>
</dbReference>
<sequence>MELKHLRLVKTIADEGNIANSSAKLFLTQSALSHQLKEFEERLGFKIFARKRNQWDLTEEGVELYQLANNVLASIDEKLNQIKNIKHDSGGKIRVSSECYSFYLLFPSFLQDMSLLYPNIEVEFVYDATHQPIPKLLSYDIDLALVTTKSSNQALSCYEVFHDEVCMLMHKENQLSEKAYIEAADFADLHLLIHSYPLDTVSVYEHFLKPNNILPSRISDIPLTEVALEMVKADMGVMCIPKWAIKSFENQKDLVFKPISMNGLQRSIFIVIRNADSSKKHFKDFISMFEECQNE</sequence>
<dbReference type="Pfam" id="PF00126">
    <property type="entry name" value="HTH_1"/>
    <property type="match status" value="1"/>
</dbReference>
<dbReference type="InterPro" id="IPR005119">
    <property type="entry name" value="LysR_subst-bd"/>
</dbReference>
<evidence type="ECO:0000256" key="2">
    <source>
        <dbReference type="ARBA" id="ARBA00023015"/>
    </source>
</evidence>
<dbReference type="Pfam" id="PF03466">
    <property type="entry name" value="LysR_substrate"/>
    <property type="match status" value="1"/>
</dbReference>
<dbReference type="InterPro" id="IPR000847">
    <property type="entry name" value="LysR_HTH_N"/>
</dbReference>
<dbReference type="Gene3D" id="1.10.10.10">
    <property type="entry name" value="Winged helix-like DNA-binding domain superfamily/Winged helix DNA-binding domain"/>
    <property type="match status" value="1"/>
</dbReference>
<dbReference type="EMBL" id="CP106679">
    <property type="protein sequence ID" value="UXP32306.1"/>
    <property type="molecule type" value="Genomic_DNA"/>
</dbReference>
<evidence type="ECO:0000256" key="4">
    <source>
        <dbReference type="ARBA" id="ARBA00023163"/>
    </source>
</evidence>
<dbReference type="PANTHER" id="PTHR30126:SF25">
    <property type="entry name" value="HTH-TYPE TRANSCRIPTIONAL REGULATOR METR"/>
    <property type="match status" value="1"/>
</dbReference>
<dbReference type="PROSITE" id="PS50931">
    <property type="entry name" value="HTH_LYSR"/>
    <property type="match status" value="1"/>
</dbReference>
<keyword evidence="2" id="KW-0805">Transcription regulation</keyword>
<feature type="domain" description="HTH lysR-type" evidence="5">
    <location>
        <begin position="1"/>
        <end position="58"/>
    </location>
</feature>
<accession>A0ABY6CP51</accession>
<dbReference type="RefSeq" id="WP_262309742.1">
    <property type="nucleotide sequence ID" value="NZ_CP106679.1"/>
</dbReference>
<keyword evidence="3" id="KW-0238">DNA-binding</keyword>
<evidence type="ECO:0000313" key="6">
    <source>
        <dbReference type="EMBL" id="UXP32306.1"/>
    </source>
</evidence>
<dbReference type="InterPro" id="IPR036388">
    <property type="entry name" value="WH-like_DNA-bd_sf"/>
</dbReference>
<dbReference type="Proteomes" id="UP001065174">
    <property type="component" value="Chromosome"/>
</dbReference>
<dbReference type="InterPro" id="IPR036390">
    <property type="entry name" value="WH_DNA-bd_sf"/>
</dbReference>
<evidence type="ECO:0000313" key="7">
    <source>
        <dbReference type="Proteomes" id="UP001065174"/>
    </source>
</evidence>
<dbReference type="Gene3D" id="3.40.190.10">
    <property type="entry name" value="Periplasmic binding protein-like II"/>
    <property type="match status" value="1"/>
</dbReference>
<evidence type="ECO:0000256" key="3">
    <source>
        <dbReference type="ARBA" id="ARBA00023125"/>
    </source>
</evidence>
<organism evidence="6 7">
    <name type="scientific">Reichenbachiella agarivorans</name>
    <dbReference type="NCBI Taxonomy" id="2979464"/>
    <lineage>
        <taxon>Bacteria</taxon>
        <taxon>Pseudomonadati</taxon>
        <taxon>Bacteroidota</taxon>
        <taxon>Cytophagia</taxon>
        <taxon>Cytophagales</taxon>
        <taxon>Reichenbachiellaceae</taxon>
        <taxon>Reichenbachiella</taxon>
    </lineage>
</organism>
<name>A0ABY6CP51_9BACT</name>
<reference evidence="6" key="1">
    <citation type="submission" date="2022-09" db="EMBL/GenBank/DDBJ databases">
        <title>Comparative genomics and taxonomic characterization of three novel marine species of genus Reichenbachiella exhibiting antioxidant and polysaccharide degradation activities.</title>
        <authorList>
            <person name="Muhammad N."/>
            <person name="Lee Y.-J."/>
            <person name="Ko J."/>
            <person name="Kim S.-G."/>
        </authorList>
    </citation>
    <scope>NUCLEOTIDE SEQUENCE</scope>
    <source>
        <strain evidence="6">BKB1-1</strain>
    </source>
</reference>
<dbReference type="PANTHER" id="PTHR30126">
    <property type="entry name" value="HTH-TYPE TRANSCRIPTIONAL REGULATOR"/>
    <property type="match status" value="1"/>
</dbReference>
<evidence type="ECO:0000259" key="5">
    <source>
        <dbReference type="PROSITE" id="PS50931"/>
    </source>
</evidence>
<protein>
    <submittedName>
        <fullName evidence="6">LysR substrate-binding domain-containing protein</fullName>
    </submittedName>
</protein>
<proteinExistence type="inferred from homology"/>
<evidence type="ECO:0000256" key="1">
    <source>
        <dbReference type="ARBA" id="ARBA00009437"/>
    </source>
</evidence>
<dbReference type="SUPFAM" id="SSF53850">
    <property type="entry name" value="Periplasmic binding protein-like II"/>
    <property type="match status" value="1"/>
</dbReference>
<gene>
    <name evidence="6" type="ORF">N6H18_18365</name>
</gene>
<comment type="similarity">
    <text evidence="1">Belongs to the LysR transcriptional regulatory family.</text>
</comment>